<sequence>MLIFYAPVIDLQNSTTLYRIAVQPPDWFHSYLITYLTMPIDNIFSSISTTTDHLKAKYHSHVQANAFKLLLKKLQQAEHTKIQFDWISEHRQEIRRANNIIQREIHVGATSHHYETQVQHESPPEPSTLKKLQKCDIELKLLNIEYFQHLERMAELIKSKPPGRLVHRYTKGLRHKPRQLWNIERTYCRLRGGCCARDCGCCERSWRTIRDPSGKVRYMHCTGSCGCCTRHRGYSSSSVVVGQKAGI</sequence>
<gene>
    <name evidence="1" type="ORF">PCAMFM013_S022g000098</name>
</gene>
<dbReference type="Proteomes" id="UP000053732">
    <property type="component" value="Unassembled WGS sequence"/>
</dbReference>
<dbReference type="STRING" id="1429867.A0A0G4PMQ3"/>
<dbReference type="EMBL" id="HG793155">
    <property type="protein sequence ID" value="CRL27418.1"/>
    <property type="molecule type" value="Genomic_DNA"/>
</dbReference>
<dbReference type="AlphaFoldDB" id="A0A0G4PMQ3"/>
<name>A0A0G4PMQ3_PENC3</name>
<reference evidence="1 2" key="1">
    <citation type="journal article" date="2014" name="Nat. Commun.">
        <title>Multiple recent horizontal transfers of a large genomic region in cheese making fungi.</title>
        <authorList>
            <person name="Cheeseman K."/>
            <person name="Ropars J."/>
            <person name="Renault P."/>
            <person name="Dupont J."/>
            <person name="Gouzy J."/>
            <person name="Branca A."/>
            <person name="Abraham A.L."/>
            <person name="Ceppi M."/>
            <person name="Conseiller E."/>
            <person name="Debuchy R."/>
            <person name="Malagnac F."/>
            <person name="Goarin A."/>
            <person name="Silar P."/>
            <person name="Lacoste S."/>
            <person name="Sallet E."/>
            <person name="Bensimon A."/>
            <person name="Giraud T."/>
            <person name="Brygoo Y."/>
        </authorList>
    </citation>
    <scope>NUCLEOTIDE SEQUENCE [LARGE SCALE GENOMIC DNA]</scope>
    <source>
        <strain evidence="2">FM 013</strain>
    </source>
</reference>
<protein>
    <submittedName>
        <fullName evidence="1">Str. FM013</fullName>
    </submittedName>
</protein>
<evidence type="ECO:0000313" key="1">
    <source>
        <dbReference type="EMBL" id="CRL27418.1"/>
    </source>
</evidence>
<accession>A0A0G4PMQ3</accession>
<evidence type="ECO:0000313" key="2">
    <source>
        <dbReference type="Proteomes" id="UP000053732"/>
    </source>
</evidence>
<keyword evidence="2" id="KW-1185">Reference proteome</keyword>
<organism evidence="1 2">
    <name type="scientific">Penicillium camemberti (strain FM 013)</name>
    <dbReference type="NCBI Taxonomy" id="1429867"/>
    <lineage>
        <taxon>Eukaryota</taxon>
        <taxon>Fungi</taxon>
        <taxon>Dikarya</taxon>
        <taxon>Ascomycota</taxon>
        <taxon>Pezizomycotina</taxon>
        <taxon>Eurotiomycetes</taxon>
        <taxon>Eurotiomycetidae</taxon>
        <taxon>Eurotiales</taxon>
        <taxon>Aspergillaceae</taxon>
        <taxon>Penicillium</taxon>
    </lineage>
</organism>
<proteinExistence type="predicted"/>